<proteinExistence type="predicted"/>
<dbReference type="STRING" id="670483.S7S3B4"/>
<evidence type="ECO:0000256" key="2">
    <source>
        <dbReference type="SAM" id="Phobius"/>
    </source>
</evidence>
<dbReference type="eggNOG" id="ENOG502RZSZ">
    <property type="taxonomic scope" value="Eukaryota"/>
</dbReference>
<keyword evidence="2" id="KW-0472">Membrane</keyword>
<feature type="compositionally biased region" description="Polar residues" evidence="1">
    <location>
        <begin position="325"/>
        <end position="350"/>
    </location>
</feature>
<dbReference type="AlphaFoldDB" id="S7S3B4"/>
<protein>
    <submittedName>
        <fullName evidence="3">Pali-domain-containing protein</fullName>
    </submittedName>
</protein>
<dbReference type="GO" id="GO:0032153">
    <property type="term" value="C:cell division site"/>
    <property type="evidence" value="ECO:0007669"/>
    <property type="project" value="TreeGrafter"/>
</dbReference>
<feature type="region of interest" description="Disordered" evidence="1">
    <location>
        <begin position="280"/>
        <end position="309"/>
    </location>
</feature>
<feature type="compositionally biased region" description="Basic and acidic residues" evidence="1">
    <location>
        <begin position="284"/>
        <end position="294"/>
    </location>
</feature>
<dbReference type="OMA" id="VFGYCKG"/>
<sequence length="579" mass="61736">MGLIRPATPGFLVTLTATILLVVVSFSVPWFKSVYFLKANLSVENISGSITFGTSGYCLELSNGTTCSKPSIGYELDVNSLVGNSLPIQIPNVAVKWLTYALVLHIVALVLAAISSLFGLLAHIREMSMTCFSSCVSGFAATIALLAFIFDLAFFFIARSRMNAVSGGSASLGNAIWLTLAAWVLLFFSGCFFGLGRCCIKRRPRKPWDKKEDDRWTAPTAGAPAGSNNYAEQLRLDAVKAEADRKARAARGEGGLPAFHEYQPLKARVEGDAVYAEDDLPEQPYHDHDPESGRGRRQPTTEYAGGYAPAAAGTATIDEYYSPTRTQSQNAYPPRQRQGSGHTQTTSGFAPSTYAYGNASPQVTPFVPAPVPAPAPQASYLSPGNQYGHQQYPSAQAYGHTAGGTTSSHHQQPTDAHSYYDPYNSSGYAMPQASEPTLNPETYNNTAMLMPSGTSPIGNASPYHSQSSPVHQPVYPPERSYTVSGGGYGGNVLPAFNEPSTADGHGDAYLPYPGTSTAPHITTSPPPIDTRVGALSNPHASPVKGPRAQRNSVVSPPAHYDDSPPVYEDVAPQTPGGWS</sequence>
<dbReference type="InterPro" id="IPR009571">
    <property type="entry name" value="SUR7/Rim9-like_fungi"/>
</dbReference>
<dbReference type="InterPro" id="IPR051380">
    <property type="entry name" value="pH-response_reg_palI/RIM9"/>
</dbReference>
<keyword evidence="2" id="KW-1133">Transmembrane helix</keyword>
<feature type="compositionally biased region" description="Polar residues" evidence="1">
    <location>
        <begin position="403"/>
        <end position="415"/>
    </location>
</feature>
<dbReference type="EMBL" id="KB469296">
    <property type="protein sequence ID" value="EPQ60329.1"/>
    <property type="molecule type" value="Genomic_DNA"/>
</dbReference>
<feature type="transmembrane region" description="Helical" evidence="2">
    <location>
        <begin position="12"/>
        <end position="31"/>
    </location>
</feature>
<dbReference type="PANTHER" id="PTHR28013">
    <property type="entry name" value="PROTEIN DCV1-RELATED"/>
    <property type="match status" value="1"/>
</dbReference>
<feature type="region of interest" description="Disordered" evidence="1">
    <location>
        <begin position="209"/>
        <end position="228"/>
    </location>
</feature>
<evidence type="ECO:0000313" key="4">
    <source>
        <dbReference type="Proteomes" id="UP000030669"/>
    </source>
</evidence>
<gene>
    <name evidence="3" type="ORF">GLOTRDRAFT_52376</name>
</gene>
<feature type="region of interest" description="Disordered" evidence="1">
    <location>
        <begin position="494"/>
        <end position="579"/>
    </location>
</feature>
<feature type="transmembrane region" description="Helical" evidence="2">
    <location>
        <begin position="176"/>
        <end position="196"/>
    </location>
</feature>
<feature type="compositionally biased region" description="Polar residues" evidence="1">
    <location>
        <begin position="514"/>
        <end position="523"/>
    </location>
</feature>
<feature type="transmembrane region" description="Helical" evidence="2">
    <location>
        <begin position="134"/>
        <end position="156"/>
    </location>
</feature>
<dbReference type="PANTHER" id="PTHR28013:SF4">
    <property type="entry name" value="MARVEL DOMAIN-CONTAINING PROTEIN"/>
    <property type="match status" value="1"/>
</dbReference>
<name>S7S3B4_GLOTA</name>
<feature type="non-terminal residue" evidence="3">
    <location>
        <position position="579"/>
    </location>
</feature>
<reference evidence="3 4" key="1">
    <citation type="journal article" date="2012" name="Science">
        <title>The Paleozoic origin of enzymatic lignin decomposition reconstructed from 31 fungal genomes.</title>
        <authorList>
            <person name="Floudas D."/>
            <person name="Binder M."/>
            <person name="Riley R."/>
            <person name="Barry K."/>
            <person name="Blanchette R.A."/>
            <person name="Henrissat B."/>
            <person name="Martinez A.T."/>
            <person name="Otillar R."/>
            <person name="Spatafora J.W."/>
            <person name="Yadav J.S."/>
            <person name="Aerts A."/>
            <person name="Benoit I."/>
            <person name="Boyd A."/>
            <person name="Carlson A."/>
            <person name="Copeland A."/>
            <person name="Coutinho P.M."/>
            <person name="de Vries R.P."/>
            <person name="Ferreira P."/>
            <person name="Findley K."/>
            <person name="Foster B."/>
            <person name="Gaskell J."/>
            <person name="Glotzer D."/>
            <person name="Gorecki P."/>
            <person name="Heitman J."/>
            <person name="Hesse C."/>
            <person name="Hori C."/>
            <person name="Igarashi K."/>
            <person name="Jurgens J.A."/>
            <person name="Kallen N."/>
            <person name="Kersten P."/>
            <person name="Kohler A."/>
            <person name="Kuees U."/>
            <person name="Kumar T.K.A."/>
            <person name="Kuo A."/>
            <person name="LaButti K."/>
            <person name="Larrondo L.F."/>
            <person name="Lindquist E."/>
            <person name="Ling A."/>
            <person name="Lombard V."/>
            <person name="Lucas S."/>
            <person name="Lundell T."/>
            <person name="Martin R."/>
            <person name="McLaughlin D.J."/>
            <person name="Morgenstern I."/>
            <person name="Morin E."/>
            <person name="Murat C."/>
            <person name="Nagy L.G."/>
            <person name="Nolan M."/>
            <person name="Ohm R.A."/>
            <person name="Patyshakuliyeva A."/>
            <person name="Rokas A."/>
            <person name="Ruiz-Duenas F.J."/>
            <person name="Sabat G."/>
            <person name="Salamov A."/>
            <person name="Samejima M."/>
            <person name="Schmutz J."/>
            <person name="Slot J.C."/>
            <person name="St John F."/>
            <person name="Stenlid J."/>
            <person name="Sun H."/>
            <person name="Sun S."/>
            <person name="Syed K."/>
            <person name="Tsang A."/>
            <person name="Wiebenga A."/>
            <person name="Young D."/>
            <person name="Pisabarro A."/>
            <person name="Eastwood D.C."/>
            <person name="Martin F."/>
            <person name="Cullen D."/>
            <person name="Grigoriev I.V."/>
            <person name="Hibbett D.S."/>
        </authorList>
    </citation>
    <scope>NUCLEOTIDE SEQUENCE [LARGE SCALE GENOMIC DNA]</scope>
    <source>
        <strain evidence="3 4">ATCC 11539</strain>
    </source>
</reference>
<dbReference type="GeneID" id="19306876"/>
<keyword evidence="2" id="KW-0812">Transmembrane</keyword>
<dbReference type="GO" id="GO:0005886">
    <property type="term" value="C:plasma membrane"/>
    <property type="evidence" value="ECO:0007669"/>
    <property type="project" value="InterPro"/>
</dbReference>
<dbReference type="HOGENOM" id="CLU_032840_0_0_1"/>
<dbReference type="RefSeq" id="XP_007860346.1">
    <property type="nucleotide sequence ID" value="XM_007862155.1"/>
</dbReference>
<feature type="region of interest" description="Disordered" evidence="1">
    <location>
        <begin position="377"/>
        <end position="480"/>
    </location>
</feature>
<dbReference type="GO" id="GO:0035838">
    <property type="term" value="C:growing cell tip"/>
    <property type="evidence" value="ECO:0007669"/>
    <property type="project" value="TreeGrafter"/>
</dbReference>
<keyword evidence="4" id="KW-1185">Reference proteome</keyword>
<feature type="compositionally biased region" description="Polar residues" evidence="1">
    <location>
        <begin position="434"/>
        <end position="470"/>
    </location>
</feature>
<dbReference type="KEGG" id="gtr:GLOTRDRAFT_52376"/>
<feature type="compositionally biased region" description="Polar residues" evidence="1">
    <location>
        <begin position="379"/>
        <end position="394"/>
    </location>
</feature>
<organism evidence="3 4">
    <name type="scientific">Gloeophyllum trabeum (strain ATCC 11539 / FP-39264 / Madison 617)</name>
    <name type="common">Brown rot fungus</name>
    <dbReference type="NCBI Taxonomy" id="670483"/>
    <lineage>
        <taxon>Eukaryota</taxon>
        <taxon>Fungi</taxon>
        <taxon>Dikarya</taxon>
        <taxon>Basidiomycota</taxon>
        <taxon>Agaricomycotina</taxon>
        <taxon>Agaricomycetes</taxon>
        <taxon>Gloeophyllales</taxon>
        <taxon>Gloeophyllaceae</taxon>
        <taxon>Gloeophyllum</taxon>
    </lineage>
</organism>
<dbReference type="Proteomes" id="UP000030669">
    <property type="component" value="Unassembled WGS sequence"/>
</dbReference>
<feature type="region of interest" description="Disordered" evidence="1">
    <location>
        <begin position="325"/>
        <end position="356"/>
    </location>
</feature>
<feature type="compositionally biased region" description="Low complexity" evidence="1">
    <location>
        <begin position="300"/>
        <end position="309"/>
    </location>
</feature>
<dbReference type="OrthoDB" id="3365245at2759"/>
<evidence type="ECO:0000256" key="1">
    <source>
        <dbReference type="SAM" id="MobiDB-lite"/>
    </source>
</evidence>
<accession>S7S3B4</accession>
<dbReference type="Pfam" id="PF06687">
    <property type="entry name" value="SUR7"/>
    <property type="match status" value="1"/>
</dbReference>
<evidence type="ECO:0000313" key="3">
    <source>
        <dbReference type="EMBL" id="EPQ60329.1"/>
    </source>
</evidence>
<feature type="transmembrane region" description="Helical" evidence="2">
    <location>
        <begin position="97"/>
        <end position="122"/>
    </location>
</feature>